<reference evidence="1" key="1">
    <citation type="journal article" date="2014" name="Science">
        <title>Plant genetics. Early allopolyploid evolution in the post-Neolithic Brassica napus oilseed genome.</title>
        <authorList>
            <person name="Chalhoub B."/>
            <person name="Denoeud F."/>
            <person name="Liu S."/>
            <person name="Parkin I.A."/>
            <person name="Tang H."/>
            <person name="Wang X."/>
            <person name="Chiquet J."/>
            <person name="Belcram H."/>
            <person name="Tong C."/>
            <person name="Samans B."/>
            <person name="Correa M."/>
            <person name="Da Silva C."/>
            <person name="Just J."/>
            <person name="Falentin C."/>
            <person name="Koh C.S."/>
            <person name="Le Clainche I."/>
            <person name="Bernard M."/>
            <person name="Bento P."/>
            <person name="Noel B."/>
            <person name="Labadie K."/>
            <person name="Alberti A."/>
            <person name="Charles M."/>
            <person name="Arnaud D."/>
            <person name="Guo H."/>
            <person name="Daviaud C."/>
            <person name="Alamery S."/>
            <person name="Jabbari K."/>
            <person name="Zhao M."/>
            <person name="Edger P.P."/>
            <person name="Chelaifa H."/>
            <person name="Tack D."/>
            <person name="Lassalle G."/>
            <person name="Mestiri I."/>
            <person name="Schnel N."/>
            <person name="Le Paslier M.C."/>
            <person name="Fan G."/>
            <person name="Renault V."/>
            <person name="Bayer P.E."/>
            <person name="Golicz A.A."/>
            <person name="Manoli S."/>
            <person name="Lee T.H."/>
            <person name="Thi V.H."/>
            <person name="Chalabi S."/>
            <person name="Hu Q."/>
            <person name="Fan C."/>
            <person name="Tollenaere R."/>
            <person name="Lu Y."/>
            <person name="Battail C."/>
            <person name="Shen J."/>
            <person name="Sidebottom C.H."/>
            <person name="Wang X."/>
            <person name="Canaguier A."/>
            <person name="Chauveau A."/>
            <person name="Berard A."/>
            <person name="Deniot G."/>
            <person name="Guan M."/>
            <person name="Liu Z."/>
            <person name="Sun F."/>
            <person name="Lim Y.P."/>
            <person name="Lyons E."/>
            <person name="Town C.D."/>
            <person name="Bancroft I."/>
            <person name="Wang X."/>
            <person name="Meng J."/>
            <person name="Ma J."/>
            <person name="Pires J.C."/>
            <person name="King G.J."/>
            <person name="Brunel D."/>
            <person name="Delourme R."/>
            <person name="Renard M."/>
            <person name="Aury J.M."/>
            <person name="Adams K.L."/>
            <person name="Batley J."/>
            <person name="Snowdon R.J."/>
            <person name="Tost J."/>
            <person name="Edwards D."/>
            <person name="Zhou Y."/>
            <person name="Hua W."/>
            <person name="Sharpe A.G."/>
            <person name="Paterson A.H."/>
            <person name="Guan C."/>
            <person name="Wincker P."/>
        </authorList>
    </citation>
    <scope>NUCLEOTIDE SEQUENCE [LARGE SCALE GENOMIC DNA]</scope>
</reference>
<protein>
    <submittedName>
        <fullName evidence="1">BnaUnng01060D protein</fullName>
    </submittedName>
</protein>
<reference evidence="1" key="2">
    <citation type="submission" date="2014-06" db="EMBL/GenBank/DDBJ databases">
        <authorList>
            <person name="Genoscope - CEA"/>
        </authorList>
    </citation>
    <scope>NUCLEOTIDE SEQUENCE</scope>
</reference>
<evidence type="ECO:0000313" key="1">
    <source>
        <dbReference type="EMBL" id="CDY65244.1"/>
    </source>
</evidence>
<sequence>MIFLIKYLNKSSKSLKLMERGVKHVCVHRAD</sequence>
<dbReference type="Gramene" id="CDY65244">
    <property type="protein sequence ID" value="CDY65244"/>
    <property type="gene ID" value="GSBRNA2T00045456001"/>
</dbReference>
<dbReference type="PaxDb" id="3708-A0A078JEZ1"/>
<organism evidence="1">
    <name type="scientific">Brassica napus</name>
    <name type="common">Rape</name>
    <dbReference type="NCBI Taxonomy" id="3708"/>
    <lineage>
        <taxon>Eukaryota</taxon>
        <taxon>Viridiplantae</taxon>
        <taxon>Streptophyta</taxon>
        <taxon>Embryophyta</taxon>
        <taxon>Tracheophyta</taxon>
        <taxon>Spermatophyta</taxon>
        <taxon>Magnoliopsida</taxon>
        <taxon>eudicotyledons</taxon>
        <taxon>Gunneridae</taxon>
        <taxon>Pentapetalae</taxon>
        <taxon>rosids</taxon>
        <taxon>malvids</taxon>
        <taxon>Brassicales</taxon>
        <taxon>Brassicaceae</taxon>
        <taxon>Brassiceae</taxon>
        <taxon>Brassica</taxon>
    </lineage>
</organism>
<proteinExistence type="predicted"/>
<name>A0A078JEZ1_BRANA</name>
<gene>
    <name evidence="1" type="primary">BnaUnng01060D</name>
    <name evidence="1" type="ORF">GSBRNA2T00045456001</name>
</gene>
<accession>A0A078JEZ1</accession>
<dbReference type="EMBL" id="LK034705">
    <property type="protein sequence ID" value="CDY65244.1"/>
    <property type="molecule type" value="Genomic_DNA"/>
</dbReference>
<dbReference type="AlphaFoldDB" id="A0A078JEZ1"/>